<dbReference type="STRING" id="52586.A0A0B1PAX0"/>
<comment type="similarity">
    <text evidence="1">Belongs to the CCDC124 family.</text>
</comment>
<dbReference type="HOGENOM" id="CLU_069723_1_1_1"/>
<evidence type="ECO:0000256" key="1">
    <source>
        <dbReference type="ARBA" id="ARBA00008296"/>
    </source>
</evidence>
<organism evidence="6 7">
    <name type="scientific">Uncinula necator</name>
    <name type="common">Grape powdery mildew</name>
    <dbReference type="NCBI Taxonomy" id="52586"/>
    <lineage>
        <taxon>Eukaryota</taxon>
        <taxon>Fungi</taxon>
        <taxon>Dikarya</taxon>
        <taxon>Ascomycota</taxon>
        <taxon>Pezizomycotina</taxon>
        <taxon>Leotiomycetes</taxon>
        <taxon>Erysiphales</taxon>
        <taxon>Erysiphaceae</taxon>
        <taxon>Erysiphe</taxon>
    </lineage>
</organism>
<dbReference type="GO" id="GO:0005737">
    <property type="term" value="C:cytoplasm"/>
    <property type="evidence" value="ECO:0007669"/>
    <property type="project" value="EnsemblFungi"/>
</dbReference>
<feature type="domain" description="LSO1/LSO2" evidence="5">
    <location>
        <begin position="11"/>
        <end position="78"/>
    </location>
</feature>
<protein>
    <submittedName>
        <fullName evidence="6">Putative coiled-coil domain-containing protein like protein</fullName>
    </submittedName>
</protein>
<dbReference type="GO" id="GO:0006366">
    <property type="term" value="P:transcription by RNA polymerase II"/>
    <property type="evidence" value="ECO:0007669"/>
    <property type="project" value="EnsemblFungi"/>
</dbReference>
<dbReference type="InterPro" id="IPR054414">
    <property type="entry name" value="Ccdc124/Oxs1_C"/>
</dbReference>
<name>A0A0B1PAX0_UNCNE</name>
<feature type="region of interest" description="Disordered" evidence="3">
    <location>
        <begin position="1"/>
        <end position="100"/>
    </location>
</feature>
<keyword evidence="2" id="KW-0175">Coiled coil</keyword>
<dbReference type="InterPro" id="IPR010422">
    <property type="entry name" value="Ccdc124/Oxs1"/>
</dbReference>
<keyword evidence="7" id="KW-1185">Reference proteome</keyword>
<dbReference type="PANTHER" id="PTHR21680:SF0">
    <property type="entry name" value="COILED-COIL DOMAIN-CONTAINING PROTEIN 124"/>
    <property type="match status" value="1"/>
</dbReference>
<feature type="compositionally biased region" description="Basic and acidic residues" evidence="3">
    <location>
        <begin position="19"/>
        <end position="81"/>
    </location>
</feature>
<comment type="caution">
    <text evidence="6">The sequence shown here is derived from an EMBL/GenBank/DDBJ whole genome shotgun (WGS) entry which is preliminary data.</text>
</comment>
<feature type="compositionally biased region" description="Basic and acidic residues" evidence="3">
    <location>
        <begin position="1"/>
        <end position="12"/>
    </location>
</feature>
<dbReference type="EMBL" id="JNVN01000835">
    <property type="protein sequence ID" value="KHJ34505.1"/>
    <property type="molecule type" value="Genomic_DNA"/>
</dbReference>
<dbReference type="GO" id="GO:0005634">
    <property type="term" value="C:nucleus"/>
    <property type="evidence" value="ECO:0007669"/>
    <property type="project" value="EnsemblFungi"/>
</dbReference>
<dbReference type="InterPro" id="IPR054413">
    <property type="entry name" value="LSO1/2"/>
</dbReference>
<dbReference type="Pfam" id="PF22048">
    <property type="entry name" value="LSO1_2-like"/>
    <property type="match status" value="1"/>
</dbReference>
<sequence>MAGKKSVVENSKKAAGNAKKAEAVARKETAENLKKATELDQEWSKGARNTSKKEAEAAKKAEQTRKKAEKDALLAEEEKNARATPKNSKVAVKKSKGLDLRDLDGEDVRSKKEFTLNATGIDNALDALSLATGSAAKIDKHPERRFKAAYAIFEERRLKEMDADGTGQGLRQNQKKEKIRKEFEKHEDNPFNQVIASYDASKDELKQIKEKEKVKIESRLAQK</sequence>
<dbReference type="Pfam" id="PF06244">
    <property type="entry name" value="Ccdc124"/>
    <property type="match status" value="1"/>
</dbReference>
<dbReference type="Proteomes" id="UP000030854">
    <property type="component" value="Unassembled WGS sequence"/>
</dbReference>
<feature type="domain" description="Coiled-coil" evidence="4">
    <location>
        <begin position="111"/>
        <end position="193"/>
    </location>
</feature>
<accession>A0A0B1PAX0</accession>
<dbReference type="OMA" id="FEERMMP"/>
<evidence type="ECO:0000313" key="6">
    <source>
        <dbReference type="EMBL" id="KHJ34505.1"/>
    </source>
</evidence>
<dbReference type="AlphaFoldDB" id="A0A0B1PAX0"/>
<evidence type="ECO:0000313" key="7">
    <source>
        <dbReference type="Proteomes" id="UP000030854"/>
    </source>
</evidence>
<evidence type="ECO:0000256" key="2">
    <source>
        <dbReference type="ARBA" id="ARBA00023054"/>
    </source>
</evidence>
<dbReference type="PANTHER" id="PTHR21680">
    <property type="entry name" value="COILED-COIL DOMAIN-CONTAINING PROTEIN 124"/>
    <property type="match status" value="1"/>
</dbReference>
<dbReference type="GO" id="GO:0034599">
    <property type="term" value="P:cellular response to oxidative stress"/>
    <property type="evidence" value="ECO:0007669"/>
    <property type="project" value="EnsemblFungi"/>
</dbReference>
<dbReference type="GO" id="GO:0003713">
    <property type="term" value="F:transcription coactivator activity"/>
    <property type="evidence" value="ECO:0007669"/>
    <property type="project" value="EnsemblFungi"/>
</dbReference>
<evidence type="ECO:0000256" key="3">
    <source>
        <dbReference type="SAM" id="MobiDB-lite"/>
    </source>
</evidence>
<evidence type="ECO:0000259" key="4">
    <source>
        <dbReference type="Pfam" id="PF06244"/>
    </source>
</evidence>
<gene>
    <name evidence="6" type="ORF">EV44_g6433</name>
</gene>
<evidence type="ECO:0000259" key="5">
    <source>
        <dbReference type="Pfam" id="PF22048"/>
    </source>
</evidence>
<proteinExistence type="inferred from homology"/>
<reference evidence="6 7" key="1">
    <citation type="journal article" date="2014" name="BMC Genomics">
        <title>Adaptive genomic structural variation in the grape powdery mildew pathogen, Erysiphe necator.</title>
        <authorList>
            <person name="Jones L."/>
            <person name="Riaz S."/>
            <person name="Morales-Cruz A."/>
            <person name="Amrine K.C."/>
            <person name="McGuire B."/>
            <person name="Gubler W.D."/>
            <person name="Walker M.A."/>
            <person name="Cantu D."/>
        </authorList>
    </citation>
    <scope>NUCLEOTIDE SEQUENCE [LARGE SCALE GENOMIC DNA]</scope>
    <source>
        <strain evidence="7">c</strain>
    </source>
</reference>